<evidence type="ECO:0000313" key="2">
    <source>
        <dbReference type="Proteomes" id="UP001163321"/>
    </source>
</evidence>
<dbReference type="Proteomes" id="UP001163321">
    <property type="component" value="Chromosome 5"/>
</dbReference>
<proteinExistence type="predicted"/>
<reference evidence="1 2" key="1">
    <citation type="journal article" date="2022" name="bioRxiv">
        <title>The genome of the oomycete Peronosclerospora sorghi, a cosmopolitan pathogen of maize and sorghum, is inflated with dispersed pseudogenes.</title>
        <authorList>
            <person name="Fletcher K."/>
            <person name="Martin F."/>
            <person name="Isakeit T."/>
            <person name="Cavanaugh K."/>
            <person name="Magill C."/>
            <person name="Michelmore R."/>
        </authorList>
    </citation>
    <scope>NUCLEOTIDE SEQUENCE [LARGE SCALE GENOMIC DNA]</scope>
    <source>
        <strain evidence="1">P6</strain>
    </source>
</reference>
<evidence type="ECO:0000313" key="1">
    <source>
        <dbReference type="EMBL" id="KAI9911808.1"/>
    </source>
</evidence>
<dbReference type="EMBL" id="CM047584">
    <property type="protein sequence ID" value="KAI9911808.1"/>
    <property type="molecule type" value="Genomic_DNA"/>
</dbReference>
<accession>A0ACC0W1H4</accession>
<organism evidence="1 2">
    <name type="scientific">Peronosclerospora sorghi</name>
    <dbReference type="NCBI Taxonomy" id="230839"/>
    <lineage>
        <taxon>Eukaryota</taxon>
        <taxon>Sar</taxon>
        <taxon>Stramenopiles</taxon>
        <taxon>Oomycota</taxon>
        <taxon>Peronosporomycetes</taxon>
        <taxon>Peronosporales</taxon>
        <taxon>Peronosporaceae</taxon>
        <taxon>Peronosclerospora</taxon>
    </lineage>
</organism>
<name>A0ACC0W1H4_9STRA</name>
<gene>
    <name evidence="1" type="ORF">PsorP6_009061</name>
</gene>
<keyword evidence="2" id="KW-1185">Reference proteome</keyword>
<protein>
    <submittedName>
        <fullName evidence="1">Uncharacterized protein</fullName>
    </submittedName>
</protein>
<comment type="caution">
    <text evidence="1">The sequence shown here is derived from an EMBL/GenBank/DDBJ whole genome shotgun (WGS) entry which is preliminary data.</text>
</comment>
<sequence length="142" mass="15412">MRGLCSSIFSRSSFFLPTFSSKRGKRSFHVGSHPLLHLRIHTLLRREYLSEAVANLIGRCPGNNAILSLADENESYSSSNLNATYAAAQTAFRANVGAAMCSDNFSGLFSKRQAEHQLGGTVIPHKSKQNEYQSCAGGVSIS</sequence>